<feature type="signal peptide" evidence="3">
    <location>
        <begin position="1"/>
        <end position="29"/>
    </location>
</feature>
<comment type="caution">
    <text evidence="4">The sequence shown here is derived from an EMBL/GenBank/DDBJ whole genome shotgun (WGS) entry which is preliminary data.</text>
</comment>
<comment type="similarity">
    <text evidence="1">Belongs to the senescence regulator S40 family.</text>
</comment>
<name>A0A811N839_9POAL</name>
<evidence type="ECO:0000256" key="2">
    <source>
        <dbReference type="SAM" id="MobiDB-lite"/>
    </source>
</evidence>
<accession>A0A811N839</accession>
<evidence type="ECO:0000256" key="3">
    <source>
        <dbReference type="SAM" id="SignalP"/>
    </source>
</evidence>
<reference evidence="4" key="1">
    <citation type="submission" date="2020-10" db="EMBL/GenBank/DDBJ databases">
        <authorList>
            <person name="Han B."/>
            <person name="Lu T."/>
            <person name="Zhao Q."/>
            <person name="Huang X."/>
            <person name="Zhao Y."/>
        </authorList>
    </citation>
    <scope>NUCLEOTIDE SEQUENCE</scope>
</reference>
<feature type="compositionally biased region" description="Acidic residues" evidence="2">
    <location>
        <begin position="185"/>
        <end position="196"/>
    </location>
</feature>
<evidence type="ECO:0000313" key="5">
    <source>
        <dbReference type="Proteomes" id="UP000604825"/>
    </source>
</evidence>
<dbReference type="PANTHER" id="PTHR33083:SF103">
    <property type="entry name" value="SENESCENCE REGULATOR"/>
    <property type="match status" value="1"/>
</dbReference>
<keyword evidence="5" id="KW-1185">Reference proteome</keyword>
<dbReference type="EMBL" id="CAJGYO010000003">
    <property type="protein sequence ID" value="CAD6217918.1"/>
    <property type="molecule type" value="Genomic_DNA"/>
</dbReference>
<feature type="compositionally biased region" description="Basic and acidic residues" evidence="2">
    <location>
        <begin position="228"/>
        <end position="248"/>
    </location>
</feature>
<feature type="compositionally biased region" description="Basic residues" evidence="2">
    <location>
        <begin position="129"/>
        <end position="139"/>
    </location>
</feature>
<evidence type="ECO:0000256" key="1">
    <source>
        <dbReference type="ARBA" id="ARBA00034773"/>
    </source>
</evidence>
<keyword evidence="3" id="KW-0732">Signal</keyword>
<dbReference type="GO" id="GO:0010150">
    <property type="term" value="P:leaf senescence"/>
    <property type="evidence" value="ECO:0007669"/>
    <property type="project" value="UniProtKB-ARBA"/>
</dbReference>
<gene>
    <name evidence="4" type="ORF">NCGR_LOCUS11866</name>
</gene>
<protein>
    <submittedName>
        <fullName evidence="4">Uncharacterized protein</fullName>
    </submittedName>
</protein>
<sequence>MVGGTKQPVRGSAGLWAAAVILSPFSALAALVHCTVCAGPVPSSVTTNIRAAQWRVLATSDPSAAKPHSSKLSLLVLCFSIFLASQHSVGRRSMAGVREEEFDEGDVWDVLQDDNRPAAALMATTTPPRIRRGSNKSKKVVASSKDESVAAGGAGAGARGRGRSSAPVAIPAGSSSSARRRGGNSEEDEEEEDDGGEMLPPHEWLARKMERMGVASPPDQACRPGRSKGRELTKVRDAVLPKTAFSER</sequence>
<feature type="chain" id="PRO_5032430192" evidence="3">
    <location>
        <begin position="30"/>
        <end position="248"/>
    </location>
</feature>
<dbReference type="Proteomes" id="UP000604825">
    <property type="component" value="Unassembled WGS sequence"/>
</dbReference>
<dbReference type="PANTHER" id="PTHR33083">
    <property type="entry name" value="EXPRESSED PROTEIN"/>
    <property type="match status" value="1"/>
</dbReference>
<organism evidence="4 5">
    <name type="scientific">Miscanthus lutarioriparius</name>
    <dbReference type="NCBI Taxonomy" id="422564"/>
    <lineage>
        <taxon>Eukaryota</taxon>
        <taxon>Viridiplantae</taxon>
        <taxon>Streptophyta</taxon>
        <taxon>Embryophyta</taxon>
        <taxon>Tracheophyta</taxon>
        <taxon>Spermatophyta</taxon>
        <taxon>Magnoliopsida</taxon>
        <taxon>Liliopsida</taxon>
        <taxon>Poales</taxon>
        <taxon>Poaceae</taxon>
        <taxon>PACMAD clade</taxon>
        <taxon>Panicoideae</taxon>
        <taxon>Andropogonodae</taxon>
        <taxon>Andropogoneae</taxon>
        <taxon>Saccharinae</taxon>
        <taxon>Miscanthus</taxon>
    </lineage>
</organism>
<dbReference type="AlphaFoldDB" id="A0A811N839"/>
<feature type="region of interest" description="Disordered" evidence="2">
    <location>
        <begin position="120"/>
        <end position="248"/>
    </location>
</feature>
<dbReference type="OrthoDB" id="691624at2759"/>
<dbReference type="InterPro" id="IPR007608">
    <property type="entry name" value="Senescence_reg_S40"/>
</dbReference>
<dbReference type="Pfam" id="PF04520">
    <property type="entry name" value="Senescence_reg"/>
    <property type="match status" value="1"/>
</dbReference>
<proteinExistence type="inferred from homology"/>
<evidence type="ECO:0000313" key="4">
    <source>
        <dbReference type="EMBL" id="CAD6217918.1"/>
    </source>
</evidence>